<proteinExistence type="predicted"/>
<accession>A0A1Y1IPZ1</accession>
<dbReference type="AlphaFoldDB" id="A0A1Y1IPZ1"/>
<evidence type="ECO:0000313" key="3">
    <source>
        <dbReference type="Proteomes" id="UP000054558"/>
    </source>
</evidence>
<evidence type="ECO:0000313" key="2">
    <source>
        <dbReference type="EMBL" id="GAQ90697.1"/>
    </source>
</evidence>
<reference evidence="2 3" key="1">
    <citation type="journal article" date="2014" name="Nat. Commun.">
        <title>Klebsormidium flaccidum genome reveals primary factors for plant terrestrial adaptation.</title>
        <authorList>
            <person name="Hori K."/>
            <person name="Maruyama F."/>
            <person name="Fujisawa T."/>
            <person name="Togashi T."/>
            <person name="Yamamoto N."/>
            <person name="Seo M."/>
            <person name="Sato S."/>
            <person name="Yamada T."/>
            <person name="Mori H."/>
            <person name="Tajima N."/>
            <person name="Moriyama T."/>
            <person name="Ikeuchi M."/>
            <person name="Watanabe M."/>
            <person name="Wada H."/>
            <person name="Kobayashi K."/>
            <person name="Saito M."/>
            <person name="Masuda T."/>
            <person name="Sasaki-Sekimoto Y."/>
            <person name="Mashiguchi K."/>
            <person name="Awai K."/>
            <person name="Shimojima M."/>
            <person name="Masuda S."/>
            <person name="Iwai M."/>
            <person name="Nobusawa T."/>
            <person name="Narise T."/>
            <person name="Kondo S."/>
            <person name="Saito H."/>
            <person name="Sato R."/>
            <person name="Murakawa M."/>
            <person name="Ihara Y."/>
            <person name="Oshima-Yamada Y."/>
            <person name="Ohtaka K."/>
            <person name="Satoh M."/>
            <person name="Sonobe K."/>
            <person name="Ishii M."/>
            <person name="Ohtani R."/>
            <person name="Kanamori-Sato M."/>
            <person name="Honoki R."/>
            <person name="Miyazaki D."/>
            <person name="Mochizuki H."/>
            <person name="Umetsu J."/>
            <person name="Higashi K."/>
            <person name="Shibata D."/>
            <person name="Kamiya Y."/>
            <person name="Sato N."/>
            <person name="Nakamura Y."/>
            <person name="Tabata S."/>
            <person name="Ida S."/>
            <person name="Kurokawa K."/>
            <person name="Ohta H."/>
        </authorList>
    </citation>
    <scope>NUCLEOTIDE SEQUENCE [LARGE SCALE GENOMIC DNA]</scope>
    <source>
        <strain evidence="2 3">NIES-2285</strain>
    </source>
</reference>
<feature type="region of interest" description="Disordered" evidence="1">
    <location>
        <begin position="464"/>
        <end position="556"/>
    </location>
</feature>
<sequence length="556" mass="59432">MATSRPCGRVKSDHRVCQAARFARAAEYRERITISAERQEFLIVAVDSRSNDIPVPRRRRCKSLKGVEYEGQPARRIPRGRRFSAADQKAKRHSARVLKEALDWDAGRDPHAIYCRECETAAEYGLRGGKMGGAVAYFCDSHGPSKGCFKIDSDRAAWVQGREKARRKANHACPKREQLQKGAGSSAVPQSWIAAAGSQGTGVHGTRHADEPSAAAATHPTLDPSQHERAAASSSNDEAQYAQRPAREGLCAPSNNLRPGRLPATSSRRPVLSRSQGVARADCDVNDSLDPTTGPRCATGDHSESDCSLGAACHQHAASDEAQPGQPPVHRAEGLCALSRRSATFAAQPTATRSVLVRSAFQGFPAYECGSDKVYYSSASKSRALIVTQLMIGGIESNPGWPTHDPNAPSSSRGRPLIQLPTAEEVQESVRSKPVSTEPFATWQASQSNPNWVAEAMALSAVQAGHPQGQEPFTAPGVAREVTGPSFSGPHPTSNPRPAATERTPTETGPSSSDPHSDSQPRSVATEVAPTEVGRRKRTAPSRESSPAPSGSCRDV</sequence>
<dbReference type="EMBL" id="DF237624">
    <property type="protein sequence ID" value="GAQ90697.1"/>
    <property type="molecule type" value="Genomic_DNA"/>
</dbReference>
<dbReference type="Proteomes" id="UP000054558">
    <property type="component" value="Unassembled WGS sequence"/>
</dbReference>
<feature type="region of interest" description="Disordered" evidence="1">
    <location>
        <begin position="162"/>
        <end position="301"/>
    </location>
</feature>
<organism evidence="2 3">
    <name type="scientific">Klebsormidium nitens</name>
    <name type="common">Green alga</name>
    <name type="synonym">Ulothrix nitens</name>
    <dbReference type="NCBI Taxonomy" id="105231"/>
    <lineage>
        <taxon>Eukaryota</taxon>
        <taxon>Viridiplantae</taxon>
        <taxon>Streptophyta</taxon>
        <taxon>Klebsormidiophyceae</taxon>
        <taxon>Klebsormidiales</taxon>
        <taxon>Klebsormidiaceae</taxon>
        <taxon>Klebsormidium</taxon>
    </lineage>
</organism>
<evidence type="ECO:0000256" key="1">
    <source>
        <dbReference type="SAM" id="MobiDB-lite"/>
    </source>
</evidence>
<keyword evidence="3" id="KW-1185">Reference proteome</keyword>
<feature type="compositionally biased region" description="Polar residues" evidence="1">
    <location>
        <begin position="264"/>
        <end position="276"/>
    </location>
</feature>
<protein>
    <submittedName>
        <fullName evidence="2">Uncharacterized protein</fullName>
    </submittedName>
</protein>
<feature type="compositionally biased region" description="Low complexity" evidence="1">
    <location>
        <begin position="510"/>
        <end position="523"/>
    </location>
</feature>
<gene>
    <name evidence="2" type="ORF">KFL_006750025</name>
</gene>
<name>A0A1Y1IPZ1_KLENI</name>